<accession>A0A2M9HH64</accession>
<dbReference type="GO" id="GO:0022857">
    <property type="term" value="F:transmembrane transporter activity"/>
    <property type="evidence" value="ECO:0007669"/>
    <property type="project" value="InterPro"/>
</dbReference>
<evidence type="ECO:0000256" key="8">
    <source>
        <dbReference type="RuleBase" id="RU363032"/>
    </source>
</evidence>
<sequence>MPSDLMQTVVPGLIEHIPITLVYWFVPSVLSLLFGTLLCIVRVGRHNVLYWICTIYISFFRGTPGIVQIYLVFFGLPKLFWIFGIDINDWSAGIYFIIATTMNLSCFMCETLRGGYVGVDKGQIETGLSIGFSRTQNFFRVIVPQTLKVAILNLKNLEIDVLKDTSVAFTIGAVEMLGYAKGVIAASYGSGQLWILGAAAVIYFVMCTVLEIVFTLISHRMERYERRVA</sequence>
<dbReference type="GO" id="GO:0043190">
    <property type="term" value="C:ATP-binding cassette (ABC) transporter complex"/>
    <property type="evidence" value="ECO:0007669"/>
    <property type="project" value="InterPro"/>
</dbReference>
<feature type="transmembrane region" description="Helical" evidence="8">
    <location>
        <begin position="167"/>
        <end position="188"/>
    </location>
</feature>
<protein>
    <submittedName>
        <fullName evidence="10">ABC transporter permease</fullName>
    </submittedName>
</protein>
<dbReference type="Pfam" id="PF00528">
    <property type="entry name" value="BPD_transp_1"/>
    <property type="match status" value="1"/>
</dbReference>
<dbReference type="CDD" id="cd06261">
    <property type="entry name" value="TM_PBP2"/>
    <property type="match status" value="1"/>
</dbReference>
<dbReference type="AlphaFoldDB" id="A0A2M9HH64"/>
<dbReference type="Gene3D" id="1.10.3720.10">
    <property type="entry name" value="MetI-like"/>
    <property type="match status" value="1"/>
</dbReference>
<dbReference type="InterPro" id="IPR035906">
    <property type="entry name" value="MetI-like_sf"/>
</dbReference>
<proteinExistence type="inferred from homology"/>
<keyword evidence="6 8" id="KW-1133">Transmembrane helix</keyword>
<comment type="similarity">
    <text evidence="8">Belongs to the binding-protein-dependent transport system permease family.</text>
</comment>
<evidence type="ECO:0000256" key="2">
    <source>
        <dbReference type="ARBA" id="ARBA00022448"/>
    </source>
</evidence>
<feature type="transmembrane region" description="Helical" evidence="8">
    <location>
        <begin position="20"/>
        <end position="41"/>
    </location>
</feature>
<dbReference type="OrthoDB" id="92598at2"/>
<evidence type="ECO:0000256" key="7">
    <source>
        <dbReference type="ARBA" id="ARBA00023136"/>
    </source>
</evidence>
<evidence type="ECO:0000256" key="3">
    <source>
        <dbReference type="ARBA" id="ARBA00022475"/>
    </source>
</evidence>
<evidence type="ECO:0000256" key="6">
    <source>
        <dbReference type="ARBA" id="ARBA00022989"/>
    </source>
</evidence>
<dbReference type="PANTHER" id="PTHR30614:SF0">
    <property type="entry name" value="L-CYSTINE TRANSPORT SYSTEM PERMEASE PROTEIN TCYL"/>
    <property type="match status" value="1"/>
</dbReference>
<evidence type="ECO:0000256" key="4">
    <source>
        <dbReference type="ARBA" id="ARBA00022692"/>
    </source>
</evidence>
<dbReference type="GO" id="GO:0006865">
    <property type="term" value="P:amino acid transport"/>
    <property type="evidence" value="ECO:0007669"/>
    <property type="project" value="UniProtKB-KW"/>
</dbReference>
<feature type="transmembrane region" description="Helical" evidence="8">
    <location>
        <begin position="194"/>
        <end position="217"/>
    </location>
</feature>
<feature type="transmembrane region" description="Helical" evidence="8">
    <location>
        <begin position="48"/>
        <end position="73"/>
    </location>
</feature>
<keyword evidence="5" id="KW-0029">Amino-acid transport</keyword>
<gene>
    <name evidence="10" type="ORF">CSQ87_00900</name>
</gene>
<dbReference type="EMBL" id="PEBK01000001">
    <property type="protein sequence ID" value="PJM76121.1"/>
    <property type="molecule type" value="Genomic_DNA"/>
</dbReference>
<dbReference type="NCBIfam" id="TIGR01726">
    <property type="entry name" value="HEQRo_perm_3TM"/>
    <property type="match status" value="1"/>
</dbReference>
<comment type="caution">
    <text evidence="10">The sequence shown here is derived from an EMBL/GenBank/DDBJ whole genome shotgun (WGS) entry which is preliminary data.</text>
</comment>
<evidence type="ECO:0000259" key="9">
    <source>
        <dbReference type="PROSITE" id="PS50928"/>
    </source>
</evidence>
<keyword evidence="3" id="KW-1003">Cell membrane</keyword>
<keyword evidence="2 8" id="KW-0813">Transport</keyword>
<reference evidence="10 11" key="1">
    <citation type="submission" date="2017-10" db="EMBL/GenBank/DDBJ databases">
        <title>Draft genome sequences of strains TRE 1, TRE 9, TRE H and TRI 7, isolated from tamarins, belonging to four potential novel Bifidobacterium species.</title>
        <authorList>
            <person name="Mattarelli P."/>
            <person name="Modesto M."/>
            <person name="Puglisi E."/>
            <person name="Morelli L."/>
            <person name="Spezio C."/>
            <person name="Bonetti A."/>
            <person name="Sandri C."/>
        </authorList>
    </citation>
    <scope>NUCLEOTIDE SEQUENCE [LARGE SCALE GENOMIC DNA]</scope>
    <source>
        <strain evidence="11">TRI7</strain>
    </source>
</reference>
<evidence type="ECO:0000256" key="1">
    <source>
        <dbReference type="ARBA" id="ARBA00004651"/>
    </source>
</evidence>
<dbReference type="SUPFAM" id="SSF161098">
    <property type="entry name" value="MetI-like"/>
    <property type="match status" value="1"/>
</dbReference>
<evidence type="ECO:0000313" key="11">
    <source>
        <dbReference type="Proteomes" id="UP000231451"/>
    </source>
</evidence>
<keyword evidence="7 8" id="KW-0472">Membrane</keyword>
<feature type="domain" description="ABC transmembrane type-1" evidence="9">
    <location>
        <begin position="17"/>
        <end position="214"/>
    </location>
</feature>
<dbReference type="InterPro" id="IPR000515">
    <property type="entry name" value="MetI-like"/>
</dbReference>
<dbReference type="PROSITE" id="PS50928">
    <property type="entry name" value="ABC_TM1"/>
    <property type="match status" value="1"/>
</dbReference>
<evidence type="ECO:0000256" key="5">
    <source>
        <dbReference type="ARBA" id="ARBA00022970"/>
    </source>
</evidence>
<keyword evidence="11" id="KW-1185">Reference proteome</keyword>
<dbReference type="RefSeq" id="WP_100511975.1">
    <property type="nucleotide sequence ID" value="NZ_PEBK01000001.1"/>
</dbReference>
<organism evidence="10 11">
    <name type="scientific">Bifidobacterium simiarum</name>
    <dbReference type="NCBI Taxonomy" id="2045441"/>
    <lineage>
        <taxon>Bacteria</taxon>
        <taxon>Bacillati</taxon>
        <taxon>Actinomycetota</taxon>
        <taxon>Actinomycetes</taxon>
        <taxon>Bifidobacteriales</taxon>
        <taxon>Bifidobacteriaceae</taxon>
        <taxon>Bifidobacterium</taxon>
    </lineage>
</organism>
<comment type="subcellular location">
    <subcellularLocation>
        <location evidence="1 8">Cell membrane</location>
        <topology evidence="1 8">Multi-pass membrane protein</topology>
    </subcellularLocation>
</comment>
<keyword evidence="4 8" id="KW-0812">Transmembrane</keyword>
<evidence type="ECO:0000313" key="10">
    <source>
        <dbReference type="EMBL" id="PJM76121.1"/>
    </source>
</evidence>
<dbReference type="InterPro" id="IPR010065">
    <property type="entry name" value="AA_ABC_transptr_permease_3TM"/>
</dbReference>
<dbReference type="InterPro" id="IPR043429">
    <property type="entry name" value="ArtM/GltK/GlnP/TcyL/YhdX-like"/>
</dbReference>
<dbReference type="Proteomes" id="UP000231451">
    <property type="component" value="Unassembled WGS sequence"/>
</dbReference>
<name>A0A2M9HH64_9BIFI</name>
<dbReference type="PANTHER" id="PTHR30614">
    <property type="entry name" value="MEMBRANE COMPONENT OF AMINO ACID ABC TRANSPORTER"/>
    <property type="match status" value="1"/>
</dbReference>